<comment type="cofactor">
    <cofactor evidence="5">
        <name>Zn(2+)</name>
        <dbReference type="ChEBI" id="CHEBI:29105"/>
    </cofactor>
    <text evidence="5">Binds 1 zinc ion per subunit.</text>
</comment>
<dbReference type="GO" id="GO:0009117">
    <property type="term" value="P:nucleotide metabolic process"/>
    <property type="evidence" value="ECO:0007669"/>
    <property type="project" value="UniProtKB-KW"/>
</dbReference>
<evidence type="ECO:0000259" key="6">
    <source>
        <dbReference type="Pfam" id="PF00962"/>
    </source>
</evidence>
<dbReference type="EMBL" id="LGIA01000044">
    <property type="protein sequence ID" value="KOH46142.1"/>
    <property type="molecule type" value="Genomic_DNA"/>
</dbReference>
<name>A0A0L8VDB7_9BACT</name>
<evidence type="ECO:0000256" key="4">
    <source>
        <dbReference type="ARBA" id="ARBA00023080"/>
    </source>
</evidence>
<dbReference type="NCBIfam" id="NF006850">
    <property type="entry name" value="PRK09358.1-6"/>
    <property type="match status" value="1"/>
</dbReference>
<evidence type="ECO:0000313" key="8">
    <source>
        <dbReference type="Proteomes" id="UP000036958"/>
    </source>
</evidence>
<keyword evidence="1 5" id="KW-0479">Metal-binding</keyword>
<keyword evidence="3 5" id="KW-0862">Zinc</keyword>
<evidence type="ECO:0000313" key="7">
    <source>
        <dbReference type="EMBL" id="KOH46142.1"/>
    </source>
</evidence>
<feature type="binding site" evidence="5">
    <location>
        <position position="52"/>
    </location>
    <ligand>
        <name>Zn(2+)</name>
        <dbReference type="ChEBI" id="CHEBI:29105"/>
        <note>catalytic</note>
    </ligand>
</feature>
<feature type="binding site" evidence="5">
    <location>
        <position position="314"/>
    </location>
    <ligand>
        <name>substrate</name>
    </ligand>
</feature>
<proteinExistence type="inferred from homology"/>
<dbReference type="InterPro" id="IPR006330">
    <property type="entry name" value="Ado/ade_deaminase"/>
</dbReference>
<comment type="similarity">
    <text evidence="5">Belongs to the metallo-dependent hydrolases superfamily. Adenosine and AMP deaminases family. Adenine deaminase type 2 subfamily.</text>
</comment>
<reference evidence="8" key="1">
    <citation type="submission" date="2015-07" db="EMBL/GenBank/DDBJ databases">
        <title>Genome sequencing of Sunxiuqinia dokdonensis strain SK.</title>
        <authorList>
            <person name="Ahn S."/>
            <person name="Kim B.-C."/>
        </authorList>
    </citation>
    <scope>NUCLEOTIDE SEQUENCE [LARGE SCALE GENOMIC DNA]</scope>
    <source>
        <strain evidence="8">SK</strain>
    </source>
</reference>
<dbReference type="STRING" id="1409788.NC99_10540"/>
<dbReference type="GO" id="GO:0008270">
    <property type="term" value="F:zinc ion binding"/>
    <property type="evidence" value="ECO:0007669"/>
    <property type="project" value="UniProtKB-UniRule"/>
</dbReference>
<feature type="binding site" evidence="5">
    <location>
        <position position="232"/>
    </location>
    <ligand>
        <name>Zn(2+)</name>
        <dbReference type="ChEBI" id="CHEBI:29105"/>
        <note>catalytic</note>
    </ligand>
</feature>
<dbReference type="AlphaFoldDB" id="A0A0L8VDB7"/>
<dbReference type="GO" id="GO:0006146">
    <property type="term" value="P:adenine catabolic process"/>
    <property type="evidence" value="ECO:0007669"/>
    <property type="project" value="UniProtKB-UniRule"/>
</dbReference>
<comment type="caution">
    <text evidence="7">The sequence shown here is derived from an EMBL/GenBank/DDBJ whole genome shotgun (WGS) entry which is preliminary data.</text>
</comment>
<comment type="function">
    <text evidence="5">Catalyzes the hydrolytic deamination of adenine to hypoxanthine. Plays an important role in the purine salvage pathway and in nitrogen catabolism.</text>
</comment>
<feature type="active site" description="Proton donor" evidence="5">
    <location>
        <position position="235"/>
    </location>
</feature>
<dbReference type="Pfam" id="PF00962">
    <property type="entry name" value="A_deaminase"/>
    <property type="match status" value="1"/>
</dbReference>
<dbReference type="CDD" id="cd01320">
    <property type="entry name" value="ADA"/>
    <property type="match status" value="1"/>
</dbReference>
<evidence type="ECO:0000256" key="3">
    <source>
        <dbReference type="ARBA" id="ARBA00022833"/>
    </source>
</evidence>
<dbReference type="GO" id="GO:0000034">
    <property type="term" value="F:adenine deaminase activity"/>
    <property type="evidence" value="ECO:0007669"/>
    <property type="project" value="UniProtKB-UniRule"/>
</dbReference>
<dbReference type="Gene3D" id="3.20.20.140">
    <property type="entry name" value="Metal-dependent hydrolases"/>
    <property type="match status" value="1"/>
</dbReference>
<dbReference type="SUPFAM" id="SSF51556">
    <property type="entry name" value="Metallo-dependent hydrolases"/>
    <property type="match status" value="1"/>
</dbReference>
<dbReference type="InterPro" id="IPR032466">
    <property type="entry name" value="Metal_Hydrolase"/>
</dbReference>
<dbReference type="Proteomes" id="UP000036958">
    <property type="component" value="Unassembled WGS sequence"/>
</dbReference>
<dbReference type="FunFam" id="3.20.20.140:FF:000039">
    <property type="entry name" value="Adenine deaminase"/>
    <property type="match status" value="1"/>
</dbReference>
<comment type="catalytic activity">
    <reaction evidence="5">
        <text>adenine + H2O + H(+) = hypoxanthine + NH4(+)</text>
        <dbReference type="Rhea" id="RHEA:23688"/>
        <dbReference type="ChEBI" id="CHEBI:15377"/>
        <dbReference type="ChEBI" id="CHEBI:15378"/>
        <dbReference type="ChEBI" id="CHEBI:16708"/>
        <dbReference type="ChEBI" id="CHEBI:17368"/>
        <dbReference type="ChEBI" id="CHEBI:28938"/>
        <dbReference type="EC" id="3.5.4.2"/>
    </reaction>
</comment>
<dbReference type="PANTHER" id="PTHR43114">
    <property type="entry name" value="ADENINE DEAMINASE"/>
    <property type="match status" value="1"/>
</dbReference>
<dbReference type="GO" id="GO:0005829">
    <property type="term" value="C:cytosol"/>
    <property type="evidence" value="ECO:0007669"/>
    <property type="project" value="TreeGrafter"/>
</dbReference>
<feature type="binding site" evidence="5">
    <location>
        <position position="54"/>
    </location>
    <ligand>
        <name>Zn(2+)</name>
        <dbReference type="ChEBI" id="CHEBI:29105"/>
        <note>catalytic</note>
    </ligand>
</feature>
<dbReference type="InterPro" id="IPR028892">
    <property type="entry name" value="ADE"/>
</dbReference>
<feature type="site" description="Important for catalytic activity" evidence="5">
    <location>
        <position position="256"/>
    </location>
</feature>
<sequence length="373" mass="42025">MIEGMKVEGLKSRTFCRAKAFIFKKNRNFDGKRNIMTTLSEFIHGLPKAELHLHIEGTLEPELLFQLAERNHIQLKYPSVEALKKAYKFSNLQEFLDLYYEGANVLIEEQDFYDLAWDYLEKCKEQNVVHTEIFFDPQTHTERGILFATVINGINRALQDARTKLGISSKLIMCFLRHLDEASAFQTLDEALDYKDLIVAVGLDSSEKGNPPAKFERVFAKAREEGFLTVAHAGEEGPASFVKDAVDLLKIIRIDHGIAAIQDEFLLAELAQKQIPLTVCPLSNLELRAVDQLENHPLKKLMDHGLLVTVNSDDPAYFGGYVNENYLASAEALGLSKADLCQLAKNSVIASLLSEPEKEHHINAIQQYCSENA</sequence>
<dbReference type="NCBIfam" id="TIGR01430">
    <property type="entry name" value="aden_deam"/>
    <property type="match status" value="1"/>
</dbReference>
<dbReference type="PATRIC" id="fig|1409788.3.peg.1073"/>
<dbReference type="GO" id="GO:0043103">
    <property type="term" value="P:hypoxanthine salvage"/>
    <property type="evidence" value="ECO:0007669"/>
    <property type="project" value="UniProtKB-UniRule"/>
</dbReference>
<evidence type="ECO:0000256" key="1">
    <source>
        <dbReference type="ARBA" id="ARBA00022723"/>
    </source>
</evidence>
<dbReference type="HAMAP" id="MF_01962">
    <property type="entry name" value="Adenine_deaminase"/>
    <property type="match status" value="1"/>
</dbReference>
<feature type="binding site" evidence="5">
    <location>
        <position position="313"/>
    </location>
    <ligand>
        <name>Zn(2+)</name>
        <dbReference type="ChEBI" id="CHEBI:29105"/>
        <note>catalytic</note>
    </ligand>
</feature>
<keyword evidence="4 5" id="KW-0546">Nucleotide metabolism</keyword>
<dbReference type="EC" id="3.5.4.2" evidence="5"/>
<keyword evidence="8" id="KW-1185">Reference proteome</keyword>
<evidence type="ECO:0000256" key="2">
    <source>
        <dbReference type="ARBA" id="ARBA00022801"/>
    </source>
</evidence>
<gene>
    <name evidence="7" type="ORF">NC99_10540</name>
</gene>
<accession>A0A0L8VDB7</accession>
<protein>
    <recommendedName>
        <fullName evidence="5">Adenine deaminase</fullName>
        <shortName evidence="5">ADE</shortName>
        <ecNumber evidence="5">3.5.4.2</ecNumber>
    </recommendedName>
    <alternativeName>
        <fullName evidence="5">Adenine aminohydrolase</fullName>
        <shortName evidence="5">AAH</shortName>
    </alternativeName>
</protein>
<dbReference type="InterPro" id="IPR001365">
    <property type="entry name" value="A_deaminase_dom"/>
</dbReference>
<organism evidence="7 8">
    <name type="scientific">Sunxiuqinia dokdonensis</name>
    <dbReference type="NCBI Taxonomy" id="1409788"/>
    <lineage>
        <taxon>Bacteria</taxon>
        <taxon>Pseudomonadati</taxon>
        <taxon>Bacteroidota</taxon>
        <taxon>Bacteroidia</taxon>
        <taxon>Marinilabiliales</taxon>
        <taxon>Prolixibacteraceae</taxon>
        <taxon>Sunxiuqinia</taxon>
    </lineage>
</organism>
<keyword evidence="2 5" id="KW-0378">Hydrolase</keyword>
<dbReference type="PANTHER" id="PTHR43114:SF6">
    <property type="entry name" value="ADENINE DEAMINASE"/>
    <property type="match status" value="1"/>
</dbReference>
<evidence type="ECO:0000256" key="5">
    <source>
        <dbReference type="HAMAP-Rule" id="MF_01962"/>
    </source>
</evidence>
<feature type="domain" description="Adenosine deaminase" evidence="6">
    <location>
        <begin position="47"/>
        <end position="367"/>
    </location>
</feature>